<protein>
    <recommendedName>
        <fullName evidence="6">DNA transposase THAP9</fullName>
    </recommendedName>
</protein>
<evidence type="ECO:0000313" key="5">
    <source>
        <dbReference type="Proteomes" id="UP000499080"/>
    </source>
</evidence>
<gene>
    <name evidence="4" type="ORF">AVEN_239113_1</name>
</gene>
<dbReference type="OrthoDB" id="6489732at2759"/>
<dbReference type="Pfam" id="PF21787">
    <property type="entry name" value="TNP-like_RNaseH_N"/>
    <property type="match status" value="1"/>
</dbReference>
<evidence type="ECO:0008006" key="6">
    <source>
        <dbReference type="Google" id="ProtNLM"/>
    </source>
</evidence>
<dbReference type="InterPro" id="IPR021896">
    <property type="entry name" value="THAP9-like_HTH"/>
</dbReference>
<dbReference type="InterPro" id="IPR048365">
    <property type="entry name" value="TNP-like_RNaseH_N"/>
</dbReference>
<name>A0A4Y2QA81_ARAVE</name>
<keyword evidence="5" id="KW-1185">Reference proteome</keyword>
<dbReference type="Pfam" id="PF12017">
    <property type="entry name" value="Tnp_P_element"/>
    <property type="match status" value="1"/>
</dbReference>
<evidence type="ECO:0000259" key="2">
    <source>
        <dbReference type="Pfam" id="PF12017"/>
    </source>
</evidence>
<evidence type="ECO:0000313" key="4">
    <source>
        <dbReference type="EMBL" id="GBN60301.1"/>
    </source>
</evidence>
<keyword evidence="1" id="KW-0175">Coiled coil</keyword>
<evidence type="ECO:0000259" key="3">
    <source>
        <dbReference type="Pfam" id="PF21787"/>
    </source>
</evidence>
<dbReference type="Proteomes" id="UP000499080">
    <property type="component" value="Unassembled WGS sequence"/>
</dbReference>
<proteinExistence type="predicted"/>
<comment type="caution">
    <text evidence="4">The sequence shown here is derived from an EMBL/GenBank/DDBJ whole genome shotgun (WGS) entry which is preliminary data.</text>
</comment>
<feature type="domain" description="Transposable element P transposase-like RNase H" evidence="3">
    <location>
        <begin position="152"/>
        <end position="223"/>
    </location>
</feature>
<evidence type="ECO:0000256" key="1">
    <source>
        <dbReference type="SAM" id="Coils"/>
    </source>
</evidence>
<feature type="non-terminal residue" evidence="4">
    <location>
        <position position="1"/>
    </location>
</feature>
<feature type="coiled-coil region" evidence="1">
    <location>
        <begin position="37"/>
        <end position="64"/>
    </location>
</feature>
<feature type="domain" description="THAP9-like helix-turn-helix" evidence="2">
    <location>
        <begin position="68"/>
        <end position="145"/>
    </location>
</feature>
<accession>A0A4Y2QA81</accession>
<reference evidence="4 5" key="1">
    <citation type="journal article" date="2019" name="Sci. Rep.">
        <title>Orb-weaving spider Araneus ventricosus genome elucidates the spidroin gene catalogue.</title>
        <authorList>
            <person name="Kono N."/>
            <person name="Nakamura H."/>
            <person name="Ohtoshi R."/>
            <person name="Moran D.A.P."/>
            <person name="Shinohara A."/>
            <person name="Yoshida Y."/>
            <person name="Fujiwara M."/>
            <person name="Mori M."/>
            <person name="Tomita M."/>
            <person name="Arakawa K."/>
        </authorList>
    </citation>
    <scope>NUCLEOTIDE SEQUENCE [LARGE SCALE GENOMIC DNA]</scope>
</reference>
<dbReference type="AlphaFoldDB" id="A0A4Y2QA81"/>
<organism evidence="4 5">
    <name type="scientific">Araneus ventricosus</name>
    <name type="common">Orbweaver spider</name>
    <name type="synonym">Epeira ventricosa</name>
    <dbReference type="NCBI Taxonomy" id="182803"/>
    <lineage>
        <taxon>Eukaryota</taxon>
        <taxon>Metazoa</taxon>
        <taxon>Ecdysozoa</taxon>
        <taxon>Arthropoda</taxon>
        <taxon>Chelicerata</taxon>
        <taxon>Arachnida</taxon>
        <taxon>Araneae</taxon>
        <taxon>Araneomorphae</taxon>
        <taxon>Entelegynae</taxon>
        <taxon>Araneoidea</taxon>
        <taxon>Araneidae</taxon>
        <taxon>Araneus</taxon>
    </lineage>
</organism>
<sequence>ITPKPCKRIKYVGDFNEEVLESPTKAKLAVTVSTEELNKKSKIIKTLRQKKRRMQKKLKTFQEAIDYLKLKALISNHTQEVLELSMPTSDSSAEIFKQLQKKQGNYEEGIKSFALTINFFSSKAYDFVREALSLNLPHPSTLRRWFQSVDGDPGFSNVAFEALKVKANAAESKVICSLIVDEMSIRHQIEFDGKRLYGYVDLGTQLPEATEAYVFLLNCINENCL</sequence>
<dbReference type="EMBL" id="BGPR01013358">
    <property type="protein sequence ID" value="GBN60301.1"/>
    <property type="molecule type" value="Genomic_DNA"/>
</dbReference>